<organism evidence="2 3">
    <name type="scientific">Galerina marginata (strain CBS 339.88)</name>
    <dbReference type="NCBI Taxonomy" id="685588"/>
    <lineage>
        <taxon>Eukaryota</taxon>
        <taxon>Fungi</taxon>
        <taxon>Dikarya</taxon>
        <taxon>Basidiomycota</taxon>
        <taxon>Agaricomycotina</taxon>
        <taxon>Agaricomycetes</taxon>
        <taxon>Agaricomycetidae</taxon>
        <taxon>Agaricales</taxon>
        <taxon>Agaricineae</taxon>
        <taxon>Strophariaceae</taxon>
        <taxon>Galerina</taxon>
    </lineage>
</organism>
<dbReference type="Proteomes" id="UP000027222">
    <property type="component" value="Unassembled WGS sequence"/>
</dbReference>
<feature type="compositionally biased region" description="Low complexity" evidence="1">
    <location>
        <begin position="103"/>
        <end position="112"/>
    </location>
</feature>
<feature type="region of interest" description="Disordered" evidence="1">
    <location>
        <begin position="36"/>
        <end position="135"/>
    </location>
</feature>
<protein>
    <submittedName>
        <fullName evidence="2">Uncharacterized protein</fullName>
    </submittedName>
</protein>
<sequence length="135" mass="13474">MLLATEQNRLLRALLRQAGGDDSGIARPPMEWLGFMEEEHNGPPEPPRNTACTRQAKQEEIEASGNLLGSGAGTALGSGVTSGSGVGSEGGIASGSGFGVASGSGVPSSQASGERDGEGSDEEDAEDDAGRGGDD</sequence>
<accession>A0A067T1T8</accession>
<evidence type="ECO:0000313" key="3">
    <source>
        <dbReference type="Proteomes" id="UP000027222"/>
    </source>
</evidence>
<name>A0A067T1T8_GALM3</name>
<evidence type="ECO:0000256" key="1">
    <source>
        <dbReference type="SAM" id="MobiDB-lite"/>
    </source>
</evidence>
<proteinExistence type="predicted"/>
<keyword evidence="3" id="KW-1185">Reference proteome</keyword>
<feature type="compositionally biased region" description="Gly residues" evidence="1">
    <location>
        <begin position="68"/>
        <end position="102"/>
    </location>
</feature>
<reference evidence="3" key="1">
    <citation type="journal article" date="2014" name="Proc. Natl. Acad. Sci. U.S.A.">
        <title>Extensive sampling of basidiomycete genomes demonstrates inadequacy of the white-rot/brown-rot paradigm for wood decay fungi.</title>
        <authorList>
            <person name="Riley R."/>
            <person name="Salamov A.A."/>
            <person name="Brown D.W."/>
            <person name="Nagy L.G."/>
            <person name="Floudas D."/>
            <person name="Held B.W."/>
            <person name="Levasseur A."/>
            <person name="Lombard V."/>
            <person name="Morin E."/>
            <person name="Otillar R."/>
            <person name="Lindquist E.A."/>
            <person name="Sun H."/>
            <person name="LaButti K.M."/>
            <person name="Schmutz J."/>
            <person name="Jabbour D."/>
            <person name="Luo H."/>
            <person name="Baker S.E."/>
            <person name="Pisabarro A.G."/>
            <person name="Walton J.D."/>
            <person name="Blanchette R.A."/>
            <person name="Henrissat B."/>
            <person name="Martin F."/>
            <person name="Cullen D."/>
            <person name="Hibbett D.S."/>
            <person name="Grigoriev I.V."/>
        </authorList>
    </citation>
    <scope>NUCLEOTIDE SEQUENCE [LARGE SCALE GENOMIC DNA]</scope>
    <source>
        <strain evidence="3">CBS 339.88</strain>
    </source>
</reference>
<dbReference type="AlphaFoldDB" id="A0A067T1T8"/>
<evidence type="ECO:0000313" key="2">
    <source>
        <dbReference type="EMBL" id="KDR73899.1"/>
    </source>
</evidence>
<gene>
    <name evidence="2" type="ORF">GALMADRAFT_141669</name>
</gene>
<dbReference type="EMBL" id="KL142384">
    <property type="protein sequence ID" value="KDR73899.1"/>
    <property type="molecule type" value="Genomic_DNA"/>
</dbReference>
<dbReference type="HOGENOM" id="CLU_1885918_0_0_1"/>